<dbReference type="InterPro" id="IPR011320">
    <property type="entry name" value="RNase_H1_N"/>
</dbReference>
<dbReference type="Pfam" id="PF00075">
    <property type="entry name" value="RNase_H"/>
    <property type="match status" value="1"/>
</dbReference>
<dbReference type="PIRSF" id="PIRSF037839">
    <property type="entry name" value="Ribonuclease_H"/>
    <property type="match status" value="1"/>
</dbReference>
<dbReference type="InterPro" id="IPR009027">
    <property type="entry name" value="Ribosomal_bL9/RNase_H1_N"/>
</dbReference>
<dbReference type="STRING" id="1790137.AXE80_13185"/>
<dbReference type="InterPro" id="IPR012337">
    <property type="entry name" value="RNaseH-like_sf"/>
</dbReference>
<keyword evidence="6 11" id="KW-0540">Nuclease</keyword>
<evidence type="ECO:0000256" key="10">
    <source>
        <dbReference type="ARBA" id="ARBA00022842"/>
    </source>
</evidence>
<dbReference type="SUPFAM" id="SSF55658">
    <property type="entry name" value="L9 N-domain-like"/>
    <property type="match status" value="1"/>
</dbReference>
<evidence type="ECO:0000256" key="9">
    <source>
        <dbReference type="ARBA" id="ARBA00022801"/>
    </source>
</evidence>
<protein>
    <recommendedName>
        <fullName evidence="5 11">Ribonuclease H</fullName>
        <ecNumber evidence="4 11">3.1.26.4</ecNumber>
    </recommendedName>
</protein>
<comment type="function">
    <text evidence="2 11">Endonuclease that specifically degrades the RNA of RNA-DNA hybrids.</text>
</comment>
<name>A0A1B1Y8T5_9FLAO</name>
<keyword evidence="15" id="KW-1185">Reference proteome</keyword>
<keyword evidence="9 11" id="KW-0378">Hydrolase</keyword>
<feature type="binding site" evidence="12">
    <location>
        <position position="148"/>
    </location>
    <ligand>
        <name>Mg(2+)</name>
        <dbReference type="ChEBI" id="CHEBI:18420"/>
        <label>2</label>
    </ligand>
</feature>
<feature type="binding site" evidence="12">
    <location>
        <position position="86"/>
    </location>
    <ligand>
        <name>Mg(2+)</name>
        <dbReference type="ChEBI" id="CHEBI:18420"/>
        <label>1</label>
    </ligand>
</feature>
<keyword evidence="8 11" id="KW-0255">Endonuclease</keyword>
<feature type="binding site" evidence="12">
    <location>
        <position position="124"/>
    </location>
    <ligand>
        <name>Mg(2+)</name>
        <dbReference type="ChEBI" id="CHEBI:18420"/>
        <label>2</label>
    </ligand>
</feature>
<evidence type="ECO:0000313" key="15">
    <source>
        <dbReference type="Proteomes" id="UP000092967"/>
    </source>
</evidence>
<comment type="cofactor">
    <cofactor evidence="1">
        <name>Mg(2+)</name>
        <dbReference type="ChEBI" id="CHEBI:18420"/>
    </cofactor>
</comment>
<dbReference type="SUPFAM" id="SSF53098">
    <property type="entry name" value="Ribonuclease H-like"/>
    <property type="match status" value="1"/>
</dbReference>
<dbReference type="FunFam" id="3.40.970.10:FF:000002">
    <property type="entry name" value="Ribonuclease H"/>
    <property type="match status" value="1"/>
</dbReference>
<evidence type="ECO:0000256" key="3">
    <source>
        <dbReference type="ARBA" id="ARBA00005300"/>
    </source>
</evidence>
<keyword evidence="10 11" id="KW-0460">Magnesium</keyword>
<dbReference type="GO" id="GO:0004523">
    <property type="term" value="F:RNA-DNA hybrid ribonuclease activity"/>
    <property type="evidence" value="ECO:0007669"/>
    <property type="project" value="UniProtKB-UniRule"/>
</dbReference>
<dbReference type="InterPro" id="IPR036397">
    <property type="entry name" value="RNaseH_sf"/>
</dbReference>
<dbReference type="Pfam" id="PF01693">
    <property type="entry name" value="Cauli_VI"/>
    <property type="match status" value="1"/>
</dbReference>
<comment type="similarity">
    <text evidence="3 11">Belongs to the RNase H family.</text>
</comment>
<dbReference type="PROSITE" id="PS50879">
    <property type="entry name" value="RNASE_H_1"/>
    <property type="match status" value="1"/>
</dbReference>
<dbReference type="GO" id="GO:0046872">
    <property type="term" value="F:metal ion binding"/>
    <property type="evidence" value="ECO:0007669"/>
    <property type="project" value="UniProtKB-KW"/>
</dbReference>
<dbReference type="Gene3D" id="3.40.970.10">
    <property type="entry name" value="Ribonuclease H1, N-terminal domain"/>
    <property type="match status" value="1"/>
</dbReference>
<evidence type="ECO:0000256" key="7">
    <source>
        <dbReference type="ARBA" id="ARBA00022723"/>
    </source>
</evidence>
<comment type="cofactor">
    <cofactor evidence="12">
        <name>Mn(2+)</name>
        <dbReference type="ChEBI" id="CHEBI:29035"/>
    </cofactor>
    <cofactor evidence="12">
        <name>Mg(2+)</name>
        <dbReference type="ChEBI" id="CHEBI:18420"/>
    </cofactor>
    <text evidence="12">Binds 2 metal ions per subunit. Manganese or magnesium.</text>
</comment>
<dbReference type="Gene3D" id="3.30.420.10">
    <property type="entry name" value="Ribonuclease H-like superfamily/Ribonuclease H"/>
    <property type="match status" value="1"/>
</dbReference>
<proteinExistence type="inferred from homology"/>
<evidence type="ECO:0000256" key="4">
    <source>
        <dbReference type="ARBA" id="ARBA00012180"/>
    </source>
</evidence>
<accession>A0A1B1Y8T5</accession>
<sequence>MSKSKKYYVVWNGKTKGVFNSWNDCKKQIDGFQGAQYKSFTSKDEAELAFTKTYEEYKGKDTKKTVIDKDLLAKIGQPNLTSISVDAACSGNPGLMEYRGVNTKTKQQLFIQGPFEEGTNNIGEFLALVHGLAYLQKINQPTLPIYSDSRTAIAWIKAKQCRTKIMPTAKNKVMFDLIKRGEKWLQENTFKNPILKWETKVWGEIPADFGRK</sequence>
<evidence type="ECO:0000259" key="13">
    <source>
        <dbReference type="PROSITE" id="PS50879"/>
    </source>
</evidence>
<evidence type="ECO:0000256" key="12">
    <source>
        <dbReference type="PIRSR" id="PIRSR037839-1"/>
    </source>
</evidence>
<evidence type="ECO:0000256" key="1">
    <source>
        <dbReference type="ARBA" id="ARBA00001946"/>
    </source>
</evidence>
<dbReference type="GO" id="GO:0005737">
    <property type="term" value="C:cytoplasm"/>
    <property type="evidence" value="ECO:0007669"/>
    <property type="project" value="UniProtKB-SubCell"/>
</dbReference>
<reference evidence="14 15" key="1">
    <citation type="submission" date="2016-02" db="EMBL/GenBank/DDBJ databases">
        <authorList>
            <person name="Wen L."/>
            <person name="He K."/>
            <person name="Yang H."/>
        </authorList>
    </citation>
    <scope>NUCLEOTIDE SEQUENCE [LARGE SCALE GENOMIC DNA]</scope>
    <source>
        <strain evidence="14 15">CZ1127</strain>
    </source>
</reference>
<keyword evidence="11" id="KW-0963">Cytoplasm</keyword>
<dbReference type="AlphaFoldDB" id="A0A1B1Y8T5"/>
<feature type="binding site" evidence="12">
    <location>
        <position position="208"/>
    </location>
    <ligand>
        <name>Mg(2+)</name>
        <dbReference type="ChEBI" id="CHEBI:18420"/>
        <label>1</label>
    </ligand>
</feature>
<dbReference type="Proteomes" id="UP000092967">
    <property type="component" value="Chromosome"/>
</dbReference>
<comment type="subcellular location">
    <subcellularLocation>
        <location evidence="11">Cytoplasm</location>
    </subcellularLocation>
</comment>
<dbReference type="EMBL" id="CP014224">
    <property type="protein sequence ID" value="ANW97182.1"/>
    <property type="molecule type" value="Genomic_DNA"/>
</dbReference>
<dbReference type="GO" id="GO:0003676">
    <property type="term" value="F:nucleic acid binding"/>
    <property type="evidence" value="ECO:0007669"/>
    <property type="project" value="UniProtKB-UniRule"/>
</dbReference>
<organism evidence="14 15">
    <name type="scientific">Wenyingzhuangia fucanilytica</name>
    <dbReference type="NCBI Taxonomy" id="1790137"/>
    <lineage>
        <taxon>Bacteria</taxon>
        <taxon>Pseudomonadati</taxon>
        <taxon>Bacteroidota</taxon>
        <taxon>Flavobacteriia</taxon>
        <taxon>Flavobacteriales</taxon>
        <taxon>Flavobacteriaceae</taxon>
        <taxon>Wenyingzhuangia</taxon>
    </lineage>
</organism>
<gene>
    <name evidence="14" type="ORF">AXE80_13185</name>
</gene>
<keyword evidence="12" id="KW-0464">Manganese</keyword>
<evidence type="ECO:0000256" key="8">
    <source>
        <dbReference type="ARBA" id="ARBA00022759"/>
    </source>
</evidence>
<comment type="catalytic activity">
    <reaction evidence="11">
        <text>Endonucleolytic cleavage to 5'-phosphomonoester.</text>
        <dbReference type="EC" id="3.1.26.4"/>
    </reaction>
</comment>
<dbReference type="RefSeq" id="WP_068828139.1">
    <property type="nucleotide sequence ID" value="NZ_CP014224.1"/>
</dbReference>
<dbReference type="InterPro" id="IPR002156">
    <property type="entry name" value="RNaseH_domain"/>
</dbReference>
<evidence type="ECO:0000256" key="6">
    <source>
        <dbReference type="ARBA" id="ARBA00022722"/>
    </source>
</evidence>
<dbReference type="EC" id="3.1.26.4" evidence="4 11"/>
<keyword evidence="7 11" id="KW-0479">Metal-binding</keyword>
<dbReference type="InterPro" id="IPR017290">
    <property type="entry name" value="RNase_H_bac"/>
</dbReference>
<feature type="domain" description="RNase H type-1" evidence="13">
    <location>
        <begin position="77"/>
        <end position="212"/>
    </location>
</feature>
<evidence type="ECO:0000256" key="2">
    <source>
        <dbReference type="ARBA" id="ARBA00004065"/>
    </source>
</evidence>
<dbReference type="InterPro" id="IPR037056">
    <property type="entry name" value="RNase_H1_N_sf"/>
</dbReference>
<dbReference type="OrthoDB" id="9811552at2"/>
<dbReference type="KEGG" id="wfu:AXE80_13185"/>
<evidence type="ECO:0000256" key="11">
    <source>
        <dbReference type="PIRNR" id="PIRNR037839"/>
    </source>
</evidence>
<evidence type="ECO:0000256" key="5">
    <source>
        <dbReference type="ARBA" id="ARBA00017721"/>
    </source>
</evidence>
<evidence type="ECO:0000313" key="14">
    <source>
        <dbReference type="EMBL" id="ANW97182.1"/>
    </source>
</evidence>